<proteinExistence type="predicted"/>
<evidence type="ECO:0000313" key="2">
    <source>
        <dbReference type="EMBL" id="SBS77547.1"/>
    </source>
</evidence>
<name>A0A1Y5PFP6_9MYCO</name>
<reference evidence="2" key="1">
    <citation type="submission" date="2016-03" db="EMBL/GenBank/DDBJ databases">
        <authorList>
            <person name="Ploux O."/>
        </authorList>
    </citation>
    <scope>NUCLEOTIDE SEQUENCE</scope>
    <source>
        <strain evidence="2">UC10</strain>
    </source>
</reference>
<evidence type="ECO:0000256" key="1">
    <source>
        <dbReference type="SAM" id="MobiDB-lite"/>
    </source>
</evidence>
<feature type="region of interest" description="Disordered" evidence="1">
    <location>
        <begin position="55"/>
        <end position="77"/>
    </location>
</feature>
<gene>
    <name evidence="2" type="ORF">MHPYR_440059</name>
</gene>
<accession>A0A1Y5PFP6</accession>
<organism evidence="2">
    <name type="scientific">uncultured Mycobacterium sp</name>
    <dbReference type="NCBI Taxonomy" id="171292"/>
    <lineage>
        <taxon>Bacteria</taxon>
        <taxon>Bacillati</taxon>
        <taxon>Actinomycetota</taxon>
        <taxon>Actinomycetes</taxon>
        <taxon>Mycobacteriales</taxon>
        <taxon>Mycobacteriaceae</taxon>
        <taxon>Mycobacterium</taxon>
        <taxon>environmental samples</taxon>
    </lineage>
</organism>
<sequence>MQAGNDFPSHPLRMALSVIGATAADVKISLTQPRAGAMHTPHDDLHLLSPYGDSMTVHSRATEPRHAPNARRHVHRW</sequence>
<protein>
    <submittedName>
        <fullName evidence="2">Uncharacterized protein</fullName>
    </submittedName>
</protein>
<dbReference type="EMBL" id="FLQS01000039">
    <property type="protein sequence ID" value="SBS77547.1"/>
    <property type="molecule type" value="Genomic_DNA"/>
</dbReference>
<dbReference type="AlphaFoldDB" id="A0A1Y5PFP6"/>
<feature type="compositionally biased region" description="Basic residues" evidence="1">
    <location>
        <begin position="68"/>
        <end position="77"/>
    </location>
</feature>